<evidence type="ECO:0000313" key="2">
    <source>
        <dbReference type="Proteomes" id="UP001324427"/>
    </source>
</evidence>
<sequence>MQAPTAGLDASFDALPVEIIEHVLADVALCDIRSLRLAVDLRPHALQGLSEQLEAPDSIACNLENLTITGVLYITKSQEKILRLQTFPSDSTDVFGQRHDGLGNWTALQPKRKPAVANDLAQAEHELEVLKRWQGEVALERSTGSDLQSLMALFERIGKYGASGGLRSLKLNVVVVRFVGTRVAPKDGGAWRPIWDYAAHLFAVTLHALARTSLRVERFDVYSEVEVCSVPGFDIASTLEHQASEPHASDVPLRNVLRSLKALSLSTSSRVVAPIGSAKRHEADPDDEVLERPVLHRRQSIYTFSESDTHDLEAMIADPRSITSVAQLLHHTPDLEELDLHSYRLPWYDAQNFSLPEHTQAVFGCIVRIACLPLLKKLTLRGLSPRAEDLLSFLHASPGLQSSISAA</sequence>
<comment type="caution">
    <text evidence="1">The sequence shown here is derived from an EMBL/GenBank/DDBJ whole genome shotgun (WGS) entry which is preliminary data.</text>
</comment>
<accession>A0AAV9JCU4</accession>
<evidence type="ECO:0000313" key="1">
    <source>
        <dbReference type="EMBL" id="KAK4542977.1"/>
    </source>
</evidence>
<protein>
    <recommendedName>
        <fullName evidence="3">F-box domain-containing protein</fullName>
    </recommendedName>
</protein>
<dbReference type="AlphaFoldDB" id="A0AAV9JCU4"/>
<gene>
    <name evidence="1" type="ORF">LTR36_005975</name>
</gene>
<reference evidence="1 2" key="1">
    <citation type="submission" date="2021-11" db="EMBL/GenBank/DDBJ databases">
        <title>Black yeast isolated from Biological Soil Crust.</title>
        <authorList>
            <person name="Kurbessoian T."/>
        </authorList>
    </citation>
    <scope>NUCLEOTIDE SEQUENCE [LARGE SCALE GENOMIC DNA]</scope>
    <source>
        <strain evidence="1 2">CCFEE 5522</strain>
    </source>
</reference>
<proteinExistence type="predicted"/>
<dbReference type="Proteomes" id="UP001324427">
    <property type="component" value="Unassembled WGS sequence"/>
</dbReference>
<dbReference type="EMBL" id="JAVFHQ010000036">
    <property type="protein sequence ID" value="KAK4542977.1"/>
    <property type="molecule type" value="Genomic_DNA"/>
</dbReference>
<keyword evidence="2" id="KW-1185">Reference proteome</keyword>
<name>A0AAV9JCU4_9PEZI</name>
<organism evidence="1 2">
    <name type="scientific">Oleoguttula mirabilis</name>
    <dbReference type="NCBI Taxonomy" id="1507867"/>
    <lineage>
        <taxon>Eukaryota</taxon>
        <taxon>Fungi</taxon>
        <taxon>Dikarya</taxon>
        <taxon>Ascomycota</taxon>
        <taxon>Pezizomycotina</taxon>
        <taxon>Dothideomycetes</taxon>
        <taxon>Dothideomycetidae</taxon>
        <taxon>Mycosphaerellales</taxon>
        <taxon>Teratosphaeriaceae</taxon>
        <taxon>Oleoguttula</taxon>
    </lineage>
</organism>
<evidence type="ECO:0008006" key="3">
    <source>
        <dbReference type="Google" id="ProtNLM"/>
    </source>
</evidence>